<dbReference type="Proteomes" id="UP000323392">
    <property type="component" value="Unassembled WGS sequence"/>
</dbReference>
<evidence type="ECO:0000313" key="4">
    <source>
        <dbReference type="Proteomes" id="UP000092605"/>
    </source>
</evidence>
<dbReference type="PATRIC" id="fig|1121328.3.peg.1522"/>
<dbReference type="STRING" id="1121328.JWYL7_1513"/>
<dbReference type="RefSeq" id="WP_066071310.1">
    <property type="nucleotide sequence ID" value="NZ_FRBG01000001.1"/>
</dbReference>
<dbReference type="AlphaFoldDB" id="A0A150FS76"/>
<dbReference type="Proteomes" id="UP000092605">
    <property type="component" value="Unassembled WGS sequence"/>
</dbReference>
<feature type="domain" description="DUF8042" evidence="1">
    <location>
        <begin position="3"/>
        <end position="112"/>
    </location>
</feature>
<sequence>MLNQEVIKQTLDLLETMEEGMDYVKAKLGELNIEATVTVLTDLIEAFTEIEKSISPIIKNLSEKEDKLRKAFDIIVKEYEISKGQKAYEIMQFTLEPAFKNWKQEIENTLKPYILS</sequence>
<reference evidence="3 5" key="2">
    <citation type="submission" date="2016-11" db="EMBL/GenBank/DDBJ databases">
        <authorList>
            <person name="Varghese N."/>
            <person name="Submissions S."/>
        </authorList>
    </citation>
    <scope>NUCLEOTIDE SEQUENCE [LARGE SCALE GENOMIC DNA]</scope>
    <source>
        <strain evidence="3 5">DSM 7308</strain>
    </source>
</reference>
<accession>A0A150FS76</accession>
<reference evidence="2 4" key="1">
    <citation type="submission" date="2016-02" db="EMBL/GenBank/DDBJ databases">
        <title>Draft genome sequence for Clostridium paradoxum JW-YL-7.</title>
        <authorList>
            <person name="Utturkar S.M."/>
            <person name="Lancaster A."/>
            <person name="Poole F.L."/>
            <person name="Adams M.W."/>
            <person name="Brown S.D."/>
        </authorList>
    </citation>
    <scope>NUCLEOTIDE SEQUENCE [LARGE SCALE GENOMIC DNA]</scope>
    <source>
        <strain evidence="2 4">JW-YL-7</strain>
    </source>
</reference>
<evidence type="ECO:0000313" key="3">
    <source>
        <dbReference type="EMBL" id="SHK32360.1"/>
    </source>
</evidence>
<organism evidence="2 4">
    <name type="scientific">Alkalithermobacter thermoalcaliphilus JW-YL-7 = DSM 7308</name>
    <dbReference type="NCBI Taxonomy" id="1121328"/>
    <lineage>
        <taxon>Bacteria</taxon>
        <taxon>Bacillati</taxon>
        <taxon>Bacillota</taxon>
        <taxon>Clostridia</taxon>
        <taxon>Peptostreptococcales</taxon>
        <taxon>Tepidibacteraceae</taxon>
        <taxon>Alkalithermobacter</taxon>
    </lineage>
</organism>
<comment type="caution">
    <text evidence="2">The sequence shown here is derived from an EMBL/GenBank/DDBJ whole genome shotgun (WGS) entry which is preliminary data.</text>
</comment>
<dbReference type="OrthoDB" id="2874105at2"/>
<protein>
    <recommendedName>
        <fullName evidence="1">DUF8042 domain-containing protein</fullName>
    </recommendedName>
</protein>
<evidence type="ECO:0000313" key="5">
    <source>
        <dbReference type="Proteomes" id="UP000323392"/>
    </source>
</evidence>
<keyword evidence="5" id="KW-1185">Reference proteome</keyword>
<evidence type="ECO:0000313" key="2">
    <source>
        <dbReference type="EMBL" id="KXZ40438.1"/>
    </source>
</evidence>
<gene>
    <name evidence="2" type="ORF">JWYL7_1513</name>
    <name evidence="3" type="ORF">SAMN05661008_00006</name>
</gene>
<name>A0A150FS76_CLOPD</name>
<dbReference type="InterPro" id="IPR058355">
    <property type="entry name" value="DUF8042"/>
</dbReference>
<dbReference type="EMBL" id="LSFY01000001">
    <property type="protein sequence ID" value="KXZ40438.1"/>
    <property type="molecule type" value="Genomic_DNA"/>
</dbReference>
<proteinExistence type="predicted"/>
<evidence type="ECO:0000259" key="1">
    <source>
        <dbReference type="Pfam" id="PF26154"/>
    </source>
</evidence>
<dbReference type="Pfam" id="PF26154">
    <property type="entry name" value="DUF8042"/>
    <property type="match status" value="1"/>
</dbReference>
<dbReference type="EMBL" id="FRBG01000001">
    <property type="protein sequence ID" value="SHK32360.1"/>
    <property type="molecule type" value="Genomic_DNA"/>
</dbReference>